<gene>
    <name evidence="2" type="ORF">A2U01_0017013</name>
</gene>
<dbReference type="PANTHER" id="PTHR33240:SF15">
    <property type="entry name" value="GAG-PRO-LIKE PROTEIN"/>
    <property type="match status" value="1"/>
</dbReference>
<evidence type="ECO:0000313" key="2">
    <source>
        <dbReference type="EMBL" id="MCH96030.1"/>
    </source>
</evidence>
<dbReference type="AlphaFoldDB" id="A0A392N8A3"/>
<evidence type="ECO:0000313" key="3">
    <source>
        <dbReference type="Proteomes" id="UP000265520"/>
    </source>
</evidence>
<keyword evidence="3" id="KW-1185">Reference proteome</keyword>
<feature type="non-terminal residue" evidence="2">
    <location>
        <position position="1"/>
    </location>
</feature>
<dbReference type="CDD" id="cd00303">
    <property type="entry name" value="retropepsin_like"/>
    <property type="match status" value="1"/>
</dbReference>
<name>A0A392N8A3_9FABA</name>
<feature type="region of interest" description="Disordered" evidence="1">
    <location>
        <begin position="272"/>
        <end position="297"/>
    </location>
</feature>
<organism evidence="2 3">
    <name type="scientific">Trifolium medium</name>
    <dbReference type="NCBI Taxonomy" id="97028"/>
    <lineage>
        <taxon>Eukaryota</taxon>
        <taxon>Viridiplantae</taxon>
        <taxon>Streptophyta</taxon>
        <taxon>Embryophyta</taxon>
        <taxon>Tracheophyta</taxon>
        <taxon>Spermatophyta</taxon>
        <taxon>Magnoliopsida</taxon>
        <taxon>eudicotyledons</taxon>
        <taxon>Gunneridae</taxon>
        <taxon>Pentapetalae</taxon>
        <taxon>rosids</taxon>
        <taxon>fabids</taxon>
        <taxon>Fabales</taxon>
        <taxon>Fabaceae</taxon>
        <taxon>Papilionoideae</taxon>
        <taxon>50 kb inversion clade</taxon>
        <taxon>NPAAA clade</taxon>
        <taxon>Hologalegina</taxon>
        <taxon>IRL clade</taxon>
        <taxon>Trifolieae</taxon>
        <taxon>Trifolium</taxon>
    </lineage>
</organism>
<accession>A0A392N8A3</accession>
<protein>
    <submittedName>
        <fullName evidence="2">Uncharacterized protein</fullName>
    </submittedName>
</protein>
<proteinExistence type="predicted"/>
<dbReference type="EMBL" id="LXQA010031320">
    <property type="protein sequence ID" value="MCH96030.1"/>
    <property type="molecule type" value="Genomic_DNA"/>
</dbReference>
<sequence length="297" mass="33185">IKRKFEELESVCSINPVTVSAVKEGYIPLAFYREEVPGGSPNYQIPLLVRARMANFDVHRILVDQGSSCDVMYSGLFKTLQLTEKNLVPYVGADLQGFNCSTTKPWGYVDLIVTFGEDKAMKSVKVQFLVVDCPSLYNCIIGRMTLAELFAVSSTIHLKMKYYTKDGQVTTINGDIAAARRCFEAATPNPVDLDARLTKKEHKEEKQKDKDPGTEKIYRPIPDGDFEIIPHGDDPTTGIKIELFAWSAAEMPEIDPEVACHQLTVDPRASVVVQRHRKQSPEKSGGCRKSCKRPLRG</sequence>
<comment type="caution">
    <text evidence="2">The sequence shown here is derived from an EMBL/GenBank/DDBJ whole genome shotgun (WGS) entry which is preliminary data.</text>
</comment>
<dbReference type="Proteomes" id="UP000265520">
    <property type="component" value="Unassembled WGS sequence"/>
</dbReference>
<feature type="region of interest" description="Disordered" evidence="1">
    <location>
        <begin position="197"/>
        <end position="229"/>
    </location>
</feature>
<evidence type="ECO:0000256" key="1">
    <source>
        <dbReference type="SAM" id="MobiDB-lite"/>
    </source>
</evidence>
<dbReference type="PANTHER" id="PTHR33240">
    <property type="entry name" value="OS08G0508500 PROTEIN"/>
    <property type="match status" value="1"/>
</dbReference>
<reference evidence="2 3" key="1">
    <citation type="journal article" date="2018" name="Front. Plant Sci.">
        <title>Red Clover (Trifolium pratense) and Zigzag Clover (T. medium) - A Picture of Genomic Similarities and Differences.</title>
        <authorList>
            <person name="Dluhosova J."/>
            <person name="Istvanek J."/>
            <person name="Nedelnik J."/>
            <person name="Repkova J."/>
        </authorList>
    </citation>
    <scope>NUCLEOTIDE SEQUENCE [LARGE SCALE GENOMIC DNA]</scope>
    <source>
        <strain evidence="3">cv. 10/8</strain>
        <tissue evidence="2">Leaf</tissue>
    </source>
</reference>
<feature type="compositionally biased region" description="Basic and acidic residues" evidence="1">
    <location>
        <begin position="197"/>
        <end position="218"/>
    </location>
</feature>